<dbReference type="Gene3D" id="3.40.50.720">
    <property type="entry name" value="NAD(P)-binding Rossmann-like Domain"/>
    <property type="match status" value="1"/>
</dbReference>
<dbReference type="InterPro" id="IPR016040">
    <property type="entry name" value="NAD(P)-bd_dom"/>
</dbReference>
<dbReference type="InterPro" id="IPR051604">
    <property type="entry name" value="Ergot_Alk_Oxidoreductase"/>
</dbReference>
<dbReference type="RefSeq" id="WP_030520274.1">
    <property type="nucleotide sequence ID" value="NZ_JBEXYG010000002.1"/>
</dbReference>
<gene>
    <name evidence="2" type="ORF">ABZ510_08720</name>
</gene>
<dbReference type="Gene3D" id="3.90.25.10">
    <property type="entry name" value="UDP-galactose 4-epimerase, domain 1"/>
    <property type="match status" value="1"/>
</dbReference>
<evidence type="ECO:0000259" key="1">
    <source>
        <dbReference type="Pfam" id="PF13460"/>
    </source>
</evidence>
<dbReference type="InterPro" id="IPR036291">
    <property type="entry name" value="NAD(P)-bd_dom_sf"/>
</dbReference>
<organism evidence="2 3">
    <name type="scientific">Nocardia rhamnosiphila</name>
    <dbReference type="NCBI Taxonomy" id="426716"/>
    <lineage>
        <taxon>Bacteria</taxon>
        <taxon>Bacillati</taxon>
        <taxon>Actinomycetota</taxon>
        <taxon>Actinomycetes</taxon>
        <taxon>Mycobacteriales</taxon>
        <taxon>Nocardiaceae</taxon>
        <taxon>Nocardia</taxon>
    </lineage>
</organism>
<dbReference type="SUPFAM" id="SSF51735">
    <property type="entry name" value="NAD(P)-binding Rossmann-fold domains"/>
    <property type="match status" value="1"/>
</dbReference>
<reference evidence="2 3" key="1">
    <citation type="submission" date="2024-06" db="EMBL/GenBank/DDBJ databases">
        <title>The Natural Products Discovery Center: Release of the First 8490 Sequenced Strains for Exploring Actinobacteria Biosynthetic Diversity.</title>
        <authorList>
            <person name="Kalkreuter E."/>
            <person name="Kautsar S.A."/>
            <person name="Yang D."/>
            <person name="Bader C.D."/>
            <person name="Teijaro C.N."/>
            <person name="Fluegel L."/>
            <person name="Davis C.M."/>
            <person name="Simpson J.R."/>
            <person name="Lauterbach L."/>
            <person name="Steele A.D."/>
            <person name="Gui C."/>
            <person name="Meng S."/>
            <person name="Li G."/>
            <person name="Viehrig K."/>
            <person name="Ye F."/>
            <person name="Su P."/>
            <person name="Kiefer A.F."/>
            <person name="Nichols A."/>
            <person name="Cepeda A.J."/>
            <person name="Yan W."/>
            <person name="Fan B."/>
            <person name="Jiang Y."/>
            <person name="Adhikari A."/>
            <person name="Zheng C.-J."/>
            <person name="Schuster L."/>
            <person name="Cowan T.M."/>
            <person name="Smanski M.J."/>
            <person name="Chevrette M.G."/>
            <person name="De Carvalho L.P.S."/>
            <person name="Shen B."/>
        </authorList>
    </citation>
    <scope>NUCLEOTIDE SEQUENCE [LARGE SCALE GENOMIC DNA]</scope>
    <source>
        <strain evidence="2 3">NPDC019708</strain>
    </source>
</reference>
<evidence type="ECO:0000313" key="2">
    <source>
        <dbReference type="EMBL" id="MEU1951935.1"/>
    </source>
</evidence>
<dbReference type="EMBL" id="JBEYBF010000004">
    <property type="protein sequence ID" value="MEU1951935.1"/>
    <property type="molecule type" value="Genomic_DNA"/>
</dbReference>
<evidence type="ECO:0000313" key="3">
    <source>
        <dbReference type="Proteomes" id="UP001550628"/>
    </source>
</evidence>
<comment type="caution">
    <text evidence="2">The sequence shown here is derived from an EMBL/GenBank/DDBJ whole genome shotgun (WGS) entry which is preliminary data.</text>
</comment>
<sequence length="293" mass="30008">MILITGATGTIGSEIVRQLAARGERVRAVTRNPGAASVPAGVEVVHGDYTDVPGVARAMTGAESVFVLGVLGPEHVEADRALIRAARDAGARRIVKLSAIGTGDPALGRVGTWHLPGEEAVRDSGVDWTVLRPSSFASNTLAWASALRAGLPVSNLTGSGAQGVVDPRDVAAVATEALLSSAHTGRVYTLTGPELLTTHDQAATLAAALGRPVEVVDIAESAAREHMLAAGATTEFADGALAGQAFARAGGNAVVTGDIGEVLGRPARTYADWVADHVSAFGDVPAVRNWRSY</sequence>
<name>A0ABV2WM28_9NOCA</name>
<dbReference type="Proteomes" id="UP001550628">
    <property type="component" value="Unassembled WGS sequence"/>
</dbReference>
<keyword evidence="3" id="KW-1185">Reference proteome</keyword>
<dbReference type="PANTHER" id="PTHR43162">
    <property type="match status" value="1"/>
</dbReference>
<proteinExistence type="predicted"/>
<accession>A0ABV2WM28</accession>
<dbReference type="PANTHER" id="PTHR43162:SF1">
    <property type="entry name" value="PRESTALK A DIFFERENTIATION PROTEIN A"/>
    <property type="match status" value="1"/>
</dbReference>
<protein>
    <submittedName>
        <fullName evidence="2">NAD(P)H-binding protein</fullName>
    </submittedName>
</protein>
<dbReference type="GeneID" id="96241948"/>
<feature type="domain" description="NAD(P)-binding" evidence="1">
    <location>
        <begin position="6"/>
        <end position="178"/>
    </location>
</feature>
<dbReference type="Pfam" id="PF13460">
    <property type="entry name" value="NAD_binding_10"/>
    <property type="match status" value="1"/>
</dbReference>